<dbReference type="OrthoDB" id="6499973at2759"/>
<evidence type="ECO:0000256" key="2">
    <source>
        <dbReference type="SAM" id="Phobius"/>
    </source>
</evidence>
<dbReference type="PROSITE" id="PS50850">
    <property type="entry name" value="MFS"/>
    <property type="match status" value="1"/>
</dbReference>
<dbReference type="InterPro" id="IPR050327">
    <property type="entry name" value="Proton-linked_MCT"/>
</dbReference>
<reference evidence="5" key="1">
    <citation type="submission" date="2015-02" db="EMBL/GenBank/DDBJ databases">
        <title>Genome sequencing for Strongylocentrotus purpuratus.</title>
        <authorList>
            <person name="Murali S."/>
            <person name="Liu Y."/>
            <person name="Vee V."/>
            <person name="English A."/>
            <person name="Wang M."/>
            <person name="Skinner E."/>
            <person name="Han Y."/>
            <person name="Muzny D.M."/>
            <person name="Worley K.C."/>
            <person name="Gibbs R.A."/>
        </authorList>
    </citation>
    <scope>NUCLEOTIDE SEQUENCE</scope>
</reference>
<feature type="transmembrane region" description="Helical" evidence="2">
    <location>
        <begin position="167"/>
        <end position="186"/>
    </location>
</feature>
<dbReference type="Pfam" id="PF07690">
    <property type="entry name" value="MFS_1"/>
    <property type="match status" value="2"/>
</dbReference>
<dbReference type="SUPFAM" id="SSF103473">
    <property type="entry name" value="MFS general substrate transporter"/>
    <property type="match status" value="1"/>
</dbReference>
<dbReference type="KEGG" id="spu:105444811"/>
<feature type="transmembrane region" description="Helical" evidence="2">
    <location>
        <begin position="79"/>
        <end position="98"/>
    </location>
</feature>
<keyword evidence="2" id="KW-0812">Transmembrane</keyword>
<dbReference type="EnsemblMetazoa" id="XM_011679545">
    <property type="protein sequence ID" value="XP_011677847"/>
    <property type="gene ID" value="LOC105444811"/>
</dbReference>
<dbReference type="Gene3D" id="1.20.1250.20">
    <property type="entry name" value="MFS general substrate transporter like domains"/>
    <property type="match status" value="2"/>
</dbReference>
<dbReference type="RefSeq" id="XP_011677847.1">
    <property type="nucleotide sequence ID" value="XM_011679545.2"/>
</dbReference>
<protein>
    <recommendedName>
        <fullName evidence="3">Major facilitator superfamily (MFS) profile domain-containing protein</fullName>
    </recommendedName>
</protein>
<feature type="transmembrane region" description="Helical" evidence="2">
    <location>
        <begin position="52"/>
        <end position="72"/>
    </location>
</feature>
<feature type="transmembrane region" description="Helical" evidence="2">
    <location>
        <begin position="104"/>
        <end position="123"/>
    </location>
</feature>
<accession>A0A7M7HP84</accession>
<dbReference type="InterPro" id="IPR036259">
    <property type="entry name" value="MFS_trans_sf"/>
</dbReference>
<dbReference type="InterPro" id="IPR011701">
    <property type="entry name" value="MFS"/>
</dbReference>
<keyword evidence="5" id="KW-1185">Reference proteome</keyword>
<evidence type="ECO:0000259" key="3">
    <source>
        <dbReference type="PROSITE" id="PS50850"/>
    </source>
</evidence>
<evidence type="ECO:0000313" key="5">
    <source>
        <dbReference type="Proteomes" id="UP000007110"/>
    </source>
</evidence>
<dbReference type="OMA" id="PRDRFAN"/>
<name>A0A7M7HP84_STRPU</name>
<organism evidence="4 5">
    <name type="scientific">Strongylocentrotus purpuratus</name>
    <name type="common">Purple sea urchin</name>
    <dbReference type="NCBI Taxonomy" id="7668"/>
    <lineage>
        <taxon>Eukaryota</taxon>
        <taxon>Metazoa</taxon>
        <taxon>Echinodermata</taxon>
        <taxon>Eleutherozoa</taxon>
        <taxon>Echinozoa</taxon>
        <taxon>Echinoidea</taxon>
        <taxon>Euechinoidea</taxon>
        <taxon>Echinacea</taxon>
        <taxon>Camarodonta</taxon>
        <taxon>Echinidea</taxon>
        <taxon>Strongylocentrotidae</taxon>
        <taxon>Strongylocentrotus</taxon>
    </lineage>
</organism>
<sequence length="587" mass="64279">MGSLFRECRNGWIVVVGRFISGFVEVGTVKSFGVLLPEIVTQLNATSGKIGLAFGLCHGLTFGLGPLTSALYRWTQSRWVMVMGTLIATISITLASFATDGSHLLVALIFTGLGYSLMCLPTIMALNKHFVDRFALAYGVAQTGPAVGMIVLPVITENLAHGFGWKGALFLLGAINFHMMITAVVTREPEHVYGHWRRKKTSDPDDMESKRAQFEKDACNLKEVKSLGAAVLLNGGAEEIPYQQRDGAKYGSCMNLSSNVSKAARRNSFLMRKFKSCDEEDIAIMSDDEFSTPKQNLRDKFEKRKPYHRYGNDTVNCNDKQPLFSDSRGKYYGKEHWAYEIRKLSYVSEEHESVDSRERLRKGGTLRSSCSSCLSSCKSGAMTVVRFLDLELMRDAPALIVLQLSFILLTSVHVGWMIFLVPHAIAKGIPLESAVFLSSVGGVGNLIGRIVQGPIVDRRLLTGVQLSILLSIVNAITFAIDPLLQTLPVLCVDAFFSGLCSGALIPLVAICVKEVVPRDRFANAVGLVSLSYGIGEPLGGYLAGKLSDVTDSYESVFLVFGGLEFLKVLLLLVVAIMVWRESRATPS</sequence>
<feature type="transmembrane region" description="Helical" evidence="2">
    <location>
        <begin position="524"/>
        <end position="544"/>
    </location>
</feature>
<feature type="domain" description="Major facilitator superfamily (MFS) profile" evidence="3">
    <location>
        <begin position="375"/>
        <end position="587"/>
    </location>
</feature>
<feature type="transmembrane region" description="Helical" evidence="2">
    <location>
        <begin position="396"/>
        <end position="419"/>
    </location>
</feature>
<evidence type="ECO:0000313" key="4">
    <source>
        <dbReference type="EnsemblMetazoa" id="XP_011677847"/>
    </source>
</evidence>
<dbReference type="GO" id="GO:0005886">
    <property type="term" value="C:plasma membrane"/>
    <property type="evidence" value="ECO:0000318"/>
    <property type="project" value="GO_Central"/>
</dbReference>
<feature type="transmembrane region" description="Helical" evidence="2">
    <location>
        <begin position="460"/>
        <end position="480"/>
    </location>
</feature>
<dbReference type="PANTHER" id="PTHR11360:SF303">
    <property type="entry name" value="MAJOR FACILITATOR SUPERFAMILY (MFS) PROFILE DOMAIN-CONTAINING PROTEIN"/>
    <property type="match status" value="1"/>
</dbReference>
<reference evidence="4" key="2">
    <citation type="submission" date="2021-01" db="UniProtKB">
        <authorList>
            <consortium name="EnsemblMetazoa"/>
        </authorList>
    </citation>
    <scope>IDENTIFICATION</scope>
</reference>
<dbReference type="Proteomes" id="UP000007110">
    <property type="component" value="Unassembled WGS sequence"/>
</dbReference>
<feature type="transmembrane region" description="Helical" evidence="2">
    <location>
        <begin position="486"/>
        <end position="512"/>
    </location>
</feature>
<dbReference type="FunFam" id="1.20.1250.20:FF:001715">
    <property type="entry name" value="Uncharacterized protein"/>
    <property type="match status" value="1"/>
</dbReference>
<dbReference type="GO" id="GO:0008028">
    <property type="term" value="F:monocarboxylic acid transmembrane transporter activity"/>
    <property type="evidence" value="ECO:0000318"/>
    <property type="project" value="GO_Central"/>
</dbReference>
<feature type="transmembrane region" description="Helical" evidence="2">
    <location>
        <begin position="556"/>
        <end position="579"/>
    </location>
</feature>
<dbReference type="PANTHER" id="PTHR11360">
    <property type="entry name" value="MONOCARBOXYLATE TRANSPORTER"/>
    <property type="match status" value="1"/>
</dbReference>
<keyword evidence="2" id="KW-0472">Membrane</keyword>
<comment type="subcellular location">
    <subcellularLocation>
        <location evidence="1">Membrane</location>
        <topology evidence="1">Multi-pass membrane protein</topology>
    </subcellularLocation>
</comment>
<keyword evidence="2" id="KW-1133">Transmembrane helix</keyword>
<dbReference type="GeneID" id="105444811"/>
<dbReference type="InParanoid" id="A0A7M7HP84"/>
<dbReference type="FunFam" id="1.20.1250.20:FF:000374">
    <property type="entry name" value="Uncharacterized protein"/>
    <property type="match status" value="1"/>
</dbReference>
<dbReference type="AlphaFoldDB" id="A0A7M7HP84"/>
<feature type="transmembrane region" description="Helical" evidence="2">
    <location>
        <begin position="12"/>
        <end position="32"/>
    </location>
</feature>
<proteinExistence type="predicted"/>
<feature type="transmembrane region" description="Helical" evidence="2">
    <location>
        <begin position="135"/>
        <end position="155"/>
    </location>
</feature>
<feature type="transmembrane region" description="Helical" evidence="2">
    <location>
        <begin position="425"/>
        <end position="448"/>
    </location>
</feature>
<evidence type="ECO:0000256" key="1">
    <source>
        <dbReference type="ARBA" id="ARBA00004141"/>
    </source>
</evidence>
<dbReference type="InterPro" id="IPR020846">
    <property type="entry name" value="MFS_dom"/>
</dbReference>